<proteinExistence type="inferred from homology"/>
<dbReference type="CDD" id="cd01960">
    <property type="entry name" value="nsLTP1"/>
    <property type="match status" value="1"/>
</dbReference>
<keyword evidence="4" id="KW-0446">Lipid-binding</keyword>
<evidence type="ECO:0000256" key="2">
    <source>
        <dbReference type="ARBA" id="ARBA00022729"/>
    </source>
</evidence>
<keyword evidence="4" id="KW-0813">Transport</keyword>
<dbReference type="InterPro" id="IPR016140">
    <property type="entry name" value="Bifunc_inhib/LTP/seed_store"/>
</dbReference>
<feature type="domain" description="Bifunctional inhibitor/plant lipid transfer protein/seed storage helical" evidence="6">
    <location>
        <begin position="31"/>
        <end position="109"/>
    </location>
</feature>
<dbReference type="Pfam" id="PF00234">
    <property type="entry name" value="Tryp_alpha_amyl"/>
    <property type="match status" value="1"/>
</dbReference>
<feature type="signal peptide" evidence="5">
    <location>
        <begin position="1"/>
        <end position="27"/>
    </location>
</feature>
<dbReference type="InterPro" id="IPR000528">
    <property type="entry name" value="Plant_nsLTP"/>
</dbReference>
<dbReference type="SUPFAM" id="SSF47699">
    <property type="entry name" value="Bifunctional inhibitor/lipid-transfer protein/seed storage 2S albumin"/>
    <property type="match status" value="1"/>
</dbReference>
<sequence>MASSMLVIKVTCLAMICLVLCIPLANASLTCDEVKQNLTPCLPYVTNPHTLSPPDQCCNGVKTVNDNAQIKPDRQDVCRCLKSLLTGVPGLNGTVASTLPSDCGINFRCPIGPDMDCDKVN</sequence>
<evidence type="ECO:0000256" key="1">
    <source>
        <dbReference type="ARBA" id="ARBA00009748"/>
    </source>
</evidence>
<keyword evidence="2 5" id="KW-0732">Signal</keyword>
<evidence type="ECO:0000313" key="7">
    <source>
        <dbReference type="EMBL" id="RHN46678.1"/>
    </source>
</evidence>
<comment type="function">
    <text evidence="4">Plant non-specific lipid-transfer proteins transfer phospholipids as well as galactolipids across membranes. May play a role in wax or cutin deposition in the cell walls of expanding epidermal cells and certain secretory tissues.</text>
</comment>
<dbReference type="Gene3D" id="1.10.110.10">
    <property type="entry name" value="Plant lipid-transfer and hydrophobic proteins"/>
    <property type="match status" value="1"/>
</dbReference>
<protein>
    <recommendedName>
        <fullName evidence="4">Non-specific lipid-transfer protein</fullName>
    </recommendedName>
</protein>
<dbReference type="Proteomes" id="UP000265566">
    <property type="component" value="Chromosome 7"/>
</dbReference>
<dbReference type="AlphaFoldDB" id="A0A396H1P7"/>
<evidence type="ECO:0000259" key="6">
    <source>
        <dbReference type="SMART" id="SM00499"/>
    </source>
</evidence>
<keyword evidence="3" id="KW-1015">Disulfide bond</keyword>
<evidence type="ECO:0000256" key="5">
    <source>
        <dbReference type="SAM" id="SignalP"/>
    </source>
</evidence>
<dbReference type="PRINTS" id="PR00382">
    <property type="entry name" value="LIPIDTRNSFER"/>
</dbReference>
<dbReference type="SMART" id="SM00499">
    <property type="entry name" value="AAI"/>
    <property type="match status" value="1"/>
</dbReference>
<name>A0A396H1P7_MEDTR</name>
<evidence type="ECO:0000256" key="3">
    <source>
        <dbReference type="ARBA" id="ARBA00023157"/>
    </source>
</evidence>
<comment type="caution">
    <text evidence="7">The sequence shown here is derived from an EMBL/GenBank/DDBJ whole genome shotgun (WGS) entry which is preliminary data.</text>
</comment>
<gene>
    <name evidence="7" type="ORF">MtrunA17_Chr7g0244811</name>
</gene>
<dbReference type="InterPro" id="IPR036312">
    <property type="entry name" value="Bifun_inhib/LTP/seed_sf"/>
</dbReference>
<organism evidence="7">
    <name type="scientific">Medicago truncatula</name>
    <name type="common">Barrel medic</name>
    <name type="synonym">Medicago tribuloides</name>
    <dbReference type="NCBI Taxonomy" id="3880"/>
    <lineage>
        <taxon>Eukaryota</taxon>
        <taxon>Viridiplantae</taxon>
        <taxon>Streptophyta</taxon>
        <taxon>Embryophyta</taxon>
        <taxon>Tracheophyta</taxon>
        <taxon>Spermatophyta</taxon>
        <taxon>Magnoliopsida</taxon>
        <taxon>eudicotyledons</taxon>
        <taxon>Gunneridae</taxon>
        <taxon>Pentapetalae</taxon>
        <taxon>rosids</taxon>
        <taxon>fabids</taxon>
        <taxon>Fabales</taxon>
        <taxon>Fabaceae</taxon>
        <taxon>Papilionoideae</taxon>
        <taxon>50 kb inversion clade</taxon>
        <taxon>NPAAA clade</taxon>
        <taxon>Hologalegina</taxon>
        <taxon>IRL clade</taxon>
        <taxon>Trifolieae</taxon>
        <taxon>Medicago</taxon>
    </lineage>
</organism>
<reference evidence="7" key="1">
    <citation type="journal article" date="2018" name="Nat. Plants">
        <title>Whole-genome landscape of Medicago truncatula symbiotic genes.</title>
        <authorList>
            <person name="Pecrix Y."/>
            <person name="Gamas P."/>
            <person name="Carrere S."/>
        </authorList>
    </citation>
    <scope>NUCLEOTIDE SEQUENCE</scope>
    <source>
        <tissue evidence="7">Leaves</tissue>
    </source>
</reference>
<feature type="chain" id="PRO_5017335201" description="Non-specific lipid-transfer protein" evidence="5">
    <location>
        <begin position="28"/>
        <end position="121"/>
    </location>
</feature>
<dbReference type="Gramene" id="rna41197">
    <property type="protein sequence ID" value="RHN46678.1"/>
    <property type="gene ID" value="gene41197"/>
</dbReference>
<accession>A0A396H1P7</accession>
<dbReference type="GO" id="GO:0006869">
    <property type="term" value="P:lipid transport"/>
    <property type="evidence" value="ECO:0007669"/>
    <property type="project" value="InterPro"/>
</dbReference>
<dbReference type="GO" id="GO:0008289">
    <property type="term" value="F:lipid binding"/>
    <property type="evidence" value="ECO:0007669"/>
    <property type="project" value="UniProtKB-KW"/>
</dbReference>
<evidence type="ECO:0000256" key="4">
    <source>
        <dbReference type="RuleBase" id="RU000628"/>
    </source>
</evidence>
<dbReference type="OrthoDB" id="1862539at2759"/>
<dbReference type="EMBL" id="PSQE01000007">
    <property type="protein sequence ID" value="RHN46678.1"/>
    <property type="molecule type" value="Genomic_DNA"/>
</dbReference>
<comment type="similarity">
    <text evidence="1 4">Belongs to the plant LTP family.</text>
</comment>
<dbReference type="PANTHER" id="PTHR33076">
    <property type="entry name" value="NON-SPECIFIC LIPID-TRANSFER PROTEIN 2-RELATED"/>
    <property type="match status" value="1"/>
</dbReference>